<proteinExistence type="predicted"/>
<organism evidence="3">
    <name type="scientific">Caenorhabditis brenneri</name>
    <name type="common">Nematode worm</name>
    <dbReference type="NCBI Taxonomy" id="135651"/>
    <lineage>
        <taxon>Eukaryota</taxon>
        <taxon>Metazoa</taxon>
        <taxon>Ecdysozoa</taxon>
        <taxon>Nematoda</taxon>
        <taxon>Chromadorea</taxon>
        <taxon>Rhabditida</taxon>
        <taxon>Rhabditina</taxon>
        <taxon>Rhabditomorpha</taxon>
        <taxon>Rhabditoidea</taxon>
        <taxon>Rhabditidae</taxon>
        <taxon>Peloderinae</taxon>
        <taxon>Caenorhabditis</taxon>
    </lineage>
</organism>
<dbReference type="AlphaFoldDB" id="G0MFZ6"/>
<accession>G0MFZ6</accession>
<keyword evidence="1" id="KW-1133">Transmembrane helix</keyword>
<feature type="transmembrane region" description="Helical" evidence="1">
    <location>
        <begin position="33"/>
        <end position="51"/>
    </location>
</feature>
<keyword evidence="3" id="KW-1185">Reference proteome</keyword>
<feature type="transmembrane region" description="Helical" evidence="1">
    <location>
        <begin position="169"/>
        <end position="194"/>
    </location>
</feature>
<keyword evidence="1" id="KW-0812">Transmembrane</keyword>
<gene>
    <name evidence="2" type="ORF">CAEBREN_25863</name>
</gene>
<name>G0MFZ6_CAEBE</name>
<evidence type="ECO:0000313" key="3">
    <source>
        <dbReference type="Proteomes" id="UP000008068"/>
    </source>
</evidence>
<sequence>MMSAKQMVVIFYILSTPFVLTYASDFHIFDHIILQIVIVAGILCYDGAQFLPDRIKLVIIEVAQMMIVFLSTLNTIIACCTIENGVHLGSESATILAIIAFPKLSESHVLFLTHIASDRKEAELVDYCELPSSKIRYIFDNSFVMDAHPMNPEREFFNRVLPTFWKHLVLVHISAFLFAYFGAHTVNFGMLFSWSMGYIVGESEHRLFPVRSKILCVSLSSVVISILIALNSFVRMMDVIYGTAEGSMMGQLTGYATLSSLMITYHKLYQ</sequence>
<feature type="transmembrane region" description="Helical" evidence="1">
    <location>
        <begin position="246"/>
        <end position="265"/>
    </location>
</feature>
<dbReference type="Proteomes" id="UP000008068">
    <property type="component" value="Unassembled WGS sequence"/>
</dbReference>
<dbReference type="EMBL" id="GL379793">
    <property type="protein sequence ID" value="EGT56647.1"/>
    <property type="molecule type" value="Genomic_DNA"/>
</dbReference>
<protein>
    <submittedName>
        <fullName evidence="2">Uncharacterized protein</fullName>
    </submittedName>
</protein>
<feature type="transmembrane region" description="Helical" evidence="1">
    <location>
        <begin position="214"/>
        <end position="234"/>
    </location>
</feature>
<keyword evidence="1" id="KW-0472">Membrane</keyword>
<dbReference type="InParanoid" id="G0MFZ6"/>
<reference evidence="3" key="1">
    <citation type="submission" date="2011-07" db="EMBL/GenBank/DDBJ databases">
        <authorList>
            <consortium name="Caenorhabditis brenneri Sequencing and Analysis Consortium"/>
            <person name="Wilson R.K."/>
        </authorList>
    </citation>
    <scope>NUCLEOTIDE SEQUENCE [LARGE SCALE GENOMIC DNA]</scope>
    <source>
        <strain evidence="3">PB2801</strain>
    </source>
</reference>
<evidence type="ECO:0000313" key="2">
    <source>
        <dbReference type="EMBL" id="EGT56647.1"/>
    </source>
</evidence>
<feature type="transmembrane region" description="Helical" evidence="1">
    <location>
        <begin position="58"/>
        <end position="78"/>
    </location>
</feature>
<evidence type="ECO:0000256" key="1">
    <source>
        <dbReference type="SAM" id="Phobius"/>
    </source>
</evidence>
<dbReference type="HOGENOM" id="CLU_1031459_0_0_1"/>